<dbReference type="GeneID" id="18819113"/>
<dbReference type="EMBL" id="GL945433">
    <property type="protein sequence ID" value="EGO25913.1"/>
    <property type="molecule type" value="Genomic_DNA"/>
</dbReference>
<organism>
    <name type="scientific">Serpula lacrymans var. lacrymans (strain S7.9)</name>
    <name type="common">Dry rot fungus</name>
    <dbReference type="NCBI Taxonomy" id="578457"/>
    <lineage>
        <taxon>Eukaryota</taxon>
        <taxon>Fungi</taxon>
        <taxon>Dikarya</taxon>
        <taxon>Basidiomycota</taxon>
        <taxon>Agaricomycotina</taxon>
        <taxon>Agaricomycetes</taxon>
        <taxon>Agaricomycetidae</taxon>
        <taxon>Boletales</taxon>
        <taxon>Coniophorineae</taxon>
        <taxon>Serpulaceae</taxon>
        <taxon>Serpula</taxon>
    </lineage>
</organism>
<proteinExistence type="predicted"/>
<protein>
    <submittedName>
        <fullName evidence="1">Uncharacterized protein</fullName>
    </submittedName>
</protein>
<reference evidence="1" key="1">
    <citation type="submission" date="2011-04" db="EMBL/GenBank/DDBJ databases">
        <title>Evolution of plant cell wall degrading machinery underlies the functional diversity of forest fungi.</title>
        <authorList>
            <consortium name="US DOE Joint Genome Institute (JGI-PGF)"/>
            <person name="Eastwood D.C."/>
            <person name="Floudas D."/>
            <person name="Binder M."/>
            <person name="Majcherczyk A."/>
            <person name="Schneider P."/>
            <person name="Aerts A."/>
            <person name="Asiegbu F.O."/>
            <person name="Baker S.E."/>
            <person name="Barry K."/>
            <person name="Bendiksby M."/>
            <person name="Blumentritt M."/>
            <person name="Coutinho P.M."/>
            <person name="Cullen D."/>
            <person name="Cullen D."/>
            <person name="Gathman A."/>
            <person name="Goodell B."/>
            <person name="Henrissat B."/>
            <person name="Ihrmark K."/>
            <person name="Kauserud H."/>
            <person name="Kohler A."/>
            <person name="LaButti K."/>
            <person name="Lapidus A."/>
            <person name="Lavin J.L."/>
            <person name="Lee Y.-H."/>
            <person name="Lindquist E."/>
            <person name="Lilly W."/>
            <person name="Lucas S."/>
            <person name="Morin E."/>
            <person name="Murat C."/>
            <person name="Oguiza J.A."/>
            <person name="Park J."/>
            <person name="Pisabarro A.G."/>
            <person name="Riley R."/>
            <person name="Rosling A."/>
            <person name="Salamov A."/>
            <person name="Schmidt O."/>
            <person name="Schmutz J."/>
            <person name="Skrede I."/>
            <person name="Stenlid J."/>
            <person name="Wiebenga A."/>
            <person name="Xie X."/>
            <person name="Kues U."/>
            <person name="Hibbett D.S."/>
            <person name="Hoffmeister D."/>
            <person name="Hogberg N."/>
            <person name="Martin F."/>
            <person name="Grigoriev I.V."/>
            <person name="Watkinson S.C."/>
        </authorList>
    </citation>
    <scope>NUCLEOTIDE SEQUENCE</scope>
    <source>
        <strain evidence="1">S7.9</strain>
    </source>
</reference>
<dbReference type="RefSeq" id="XP_007318035.1">
    <property type="nucleotide sequence ID" value="XM_007317973.1"/>
</dbReference>
<dbReference type="PROSITE" id="PS51257">
    <property type="entry name" value="PROKAR_LIPOPROTEIN"/>
    <property type="match status" value="1"/>
</dbReference>
<dbReference type="Proteomes" id="UP000008064">
    <property type="component" value="Unassembled WGS sequence"/>
</dbReference>
<sequence>MKCTSGPVFVVAVRCSDVPLCGGLSTFLACSVAPKLVAVDSSSVRGALRLRPSASGVLSRRISSDGPAA</sequence>
<dbReference type="AlphaFoldDB" id="F8NUQ5"/>
<evidence type="ECO:0000313" key="1">
    <source>
        <dbReference type="EMBL" id="EGO25913.1"/>
    </source>
</evidence>
<dbReference type="HOGENOM" id="CLU_2777496_0_0_1"/>
<gene>
    <name evidence="1" type="ORF">SERLADRAFT_466724</name>
</gene>
<name>F8NUQ5_SERL9</name>
<dbReference type="KEGG" id="sla:SERLADRAFT_466724"/>
<accession>F8NUQ5</accession>